<evidence type="ECO:0008006" key="3">
    <source>
        <dbReference type="Google" id="ProtNLM"/>
    </source>
</evidence>
<keyword evidence="2" id="KW-1185">Reference proteome</keyword>
<comment type="caution">
    <text evidence="1">The sequence shown here is derived from an EMBL/GenBank/DDBJ whole genome shotgun (WGS) entry which is preliminary data.</text>
</comment>
<protein>
    <recommendedName>
        <fullName evidence="3">SIR2-like domain-containing protein</fullName>
    </recommendedName>
</protein>
<evidence type="ECO:0000313" key="1">
    <source>
        <dbReference type="EMBL" id="GGC04770.1"/>
    </source>
</evidence>
<dbReference type="EMBL" id="BMFC01000004">
    <property type="protein sequence ID" value="GGC04770.1"/>
    <property type="molecule type" value="Genomic_DNA"/>
</dbReference>
<evidence type="ECO:0000313" key="2">
    <source>
        <dbReference type="Proteomes" id="UP000645462"/>
    </source>
</evidence>
<dbReference type="Proteomes" id="UP000645462">
    <property type="component" value="Unassembled WGS sequence"/>
</dbReference>
<dbReference type="Pfam" id="PF13289">
    <property type="entry name" value="SIR2_2"/>
    <property type="match status" value="1"/>
</dbReference>
<proteinExistence type="predicted"/>
<organism evidence="1 2">
    <name type="scientific">Marivita lacus</name>
    <dbReference type="NCBI Taxonomy" id="1323742"/>
    <lineage>
        <taxon>Bacteria</taxon>
        <taxon>Pseudomonadati</taxon>
        <taxon>Pseudomonadota</taxon>
        <taxon>Alphaproteobacteria</taxon>
        <taxon>Rhodobacterales</taxon>
        <taxon>Roseobacteraceae</taxon>
        <taxon>Marivita</taxon>
    </lineage>
</organism>
<dbReference type="InterPro" id="IPR011202">
    <property type="entry name" value="UCP014677"/>
</dbReference>
<gene>
    <name evidence="1" type="ORF">GCM10011363_21820</name>
</gene>
<accession>A0ABQ1KMC5</accession>
<name>A0ABQ1KMC5_9RHOB</name>
<dbReference type="RefSeq" id="WP_188482068.1">
    <property type="nucleotide sequence ID" value="NZ_BMFC01000004.1"/>
</dbReference>
<dbReference type="PIRSF" id="PIRSF014677">
    <property type="entry name" value="UCP014677"/>
    <property type="match status" value="1"/>
</dbReference>
<sequence>MINLQEETQKLLKSKSGSPFLFVGSGFSRRYIGIEDWRGLLTRFCDDILEFDYYSATANGNLPKAATLLAKDFHEIWWKEAKYENSRKKYKDSTTSISDALKNEICEYIGSVDTTGNSAKNIQAELSILKEINVDGIITTNWDFLLEEVFPEYRVFIGQEELLFSNPQAIAEIYKIHGCASRPSSLVLTEEDYEDFEGKNPYLAAKLITLFIEHPIFFIGYSVTDPHIQTIIFSIAQCLTEEKLEKFSENLIFVRRANGEKESMQKLNFSTAGRNIIATVLVTDDFSKIYSAINENKRKIPARILRYCKEQMYELVNSEEPEKKLSVIDIDELDTSDEVEFLVGVGVAQAHSEEQDKLVVQTEKALAESGYQGVNLSDIYTDFTKAKSVFDAEKLLKLAFPVFRRSNTTFIPVFRYLHEVGITNAHELDKSTYTSAKIICKKMAKKKYALSSYKSQYDNYWSSKSTSEIIREADPQKVAIFVTHQDPKDVELDALKEFLSVHKPDDFGDPYSSYYRKLCSFYDRLAYGFDLKA</sequence>
<reference evidence="2" key="1">
    <citation type="journal article" date="2019" name="Int. J. Syst. Evol. Microbiol.">
        <title>The Global Catalogue of Microorganisms (GCM) 10K type strain sequencing project: providing services to taxonomists for standard genome sequencing and annotation.</title>
        <authorList>
            <consortium name="The Broad Institute Genomics Platform"/>
            <consortium name="The Broad Institute Genome Sequencing Center for Infectious Disease"/>
            <person name="Wu L."/>
            <person name="Ma J."/>
        </authorList>
    </citation>
    <scope>NUCLEOTIDE SEQUENCE [LARGE SCALE GENOMIC DNA]</scope>
    <source>
        <strain evidence="2">CGMCC 1.12478</strain>
    </source>
</reference>